<evidence type="ECO:0000256" key="8">
    <source>
        <dbReference type="ARBA" id="ARBA00022840"/>
    </source>
</evidence>
<evidence type="ECO:0000256" key="6">
    <source>
        <dbReference type="ARBA" id="ARBA00022723"/>
    </source>
</evidence>
<gene>
    <name evidence="16" type="primary">accC</name>
    <name evidence="16" type="ORF">COV72_00135</name>
</gene>
<organism evidence="16 17">
    <name type="scientific">Candidatus Ghiorseimicrobium undicola</name>
    <dbReference type="NCBI Taxonomy" id="1974746"/>
    <lineage>
        <taxon>Bacteria</taxon>
        <taxon>Pseudomonadati</taxon>
        <taxon>Candidatus Omnitrophota</taxon>
        <taxon>Candidatus Ghiorseimicrobium</taxon>
    </lineage>
</organism>
<dbReference type="Gene3D" id="3.30.470.20">
    <property type="entry name" value="ATP-grasp fold, B domain"/>
    <property type="match status" value="1"/>
</dbReference>
<sequence length="453" mass="50405">MFSKILIANRGEIALRIIRACKEMGIKTVAVYSEADKDSLHVRFADEAVCIGAAAPANSYLNIPAIISAAEITDVEAIHPGYGFLAENSHFAEICESCQITFIGPSPESMKMLSDKMSAREVMRKAGLPILSGSSTLVKCKEDALKVAHKIKYPVIIKASWGGGGRGMRIAHNDIRLVSSLMTAQAEAEAAFGKPDIYIEKYINQAKHIEFQILADNYGNIVHLGERDCSIQRRHQKLLEESPSPALNSKLRKKMGEAAIKGAKAVNYQSAGTVEFLLDADKTFYFMELNKRIQVEHPVTEVLYDVDLIKWQIRIAAGEKLTLNQETLMPNGASIECRINAENPDNNFIPSPGRIEALNLPAGPKIRVDTHVYQGYNISPYYDSMVAKVIAHGKDRNEAILIMKRALDELIIEPVKTTTHLHKQILDNRLFQEGEVYTNFLENIYGVKFDSEE</sequence>
<comment type="catalytic activity">
    <reaction evidence="11 13">
        <text>N(6)-biotinyl-L-lysyl-[protein] + hydrogencarbonate + ATP = N(6)-carboxybiotinyl-L-lysyl-[protein] + ADP + phosphate + H(+)</text>
        <dbReference type="Rhea" id="RHEA:13501"/>
        <dbReference type="Rhea" id="RHEA-COMP:10505"/>
        <dbReference type="Rhea" id="RHEA-COMP:10506"/>
        <dbReference type="ChEBI" id="CHEBI:15378"/>
        <dbReference type="ChEBI" id="CHEBI:17544"/>
        <dbReference type="ChEBI" id="CHEBI:30616"/>
        <dbReference type="ChEBI" id="CHEBI:43474"/>
        <dbReference type="ChEBI" id="CHEBI:83144"/>
        <dbReference type="ChEBI" id="CHEBI:83145"/>
        <dbReference type="ChEBI" id="CHEBI:456216"/>
        <dbReference type="EC" id="6.3.4.14"/>
    </reaction>
</comment>
<dbReference type="PROSITE" id="PS50975">
    <property type="entry name" value="ATP_GRASP"/>
    <property type="match status" value="1"/>
</dbReference>
<evidence type="ECO:0000256" key="7">
    <source>
        <dbReference type="ARBA" id="ARBA00022741"/>
    </source>
</evidence>
<evidence type="ECO:0000259" key="14">
    <source>
        <dbReference type="PROSITE" id="PS50975"/>
    </source>
</evidence>
<dbReference type="InterPro" id="IPR005482">
    <property type="entry name" value="Biotin_COase_C"/>
</dbReference>
<dbReference type="InterPro" id="IPR011764">
    <property type="entry name" value="Biotin_carboxylation_dom"/>
</dbReference>
<dbReference type="Pfam" id="PF02786">
    <property type="entry name" value="CPSase_L_D2"/>
    <property type="match status" value="1"/>
</dbReference>
<dbReference type="FunFam" id="3.40.50.20:FF:000010">
    <property type="entry name" value="Propionyl-CoA carboxylase subunit alpha"/>
    <property type="match status" value="1"/>
</dbReference>
<evidence type="ECO:0000256" key="1">
    <source>
        <dbReference type="ARBA" id="ARBA00003761"/>
    </source>
</evidence>
<dbReference type="EC" id="6.3.4.14" evidence="4 13"/>
<evidence type="ECO:0000256" key="12">
    <source>
        <dbReference type="PROSITE-ProRule" id="PRU00409"/>
    </source>
</evidence>
<comment type="pathway">
    <text evidence="2 13">Lipid metabolism; malonyl-CoA biosynthesis; malonyl-CoA from acetyl-CoA: step 1/1.</text>
</comment>
<dbReference type="InterPro" id="IPR011761">
    <property type="entry name" value="ATP-grasp"/>
</dbReference>
<dbReference type="GO" id="GO:0005524">
    <property type="term" value="F:ATP binding"/>
    <property type="evidence" value="ECO:0007669"/>
    <property type="project" value="UniProtKB-UniRule"/>
</dbReference>
<dbReference type="Pfam" id="PF02785">
    <property type="entry name" value="Biotin_carb_C"/>
    <property type="match status" value="1"/>
</dbReference>
<evidence type="ECO:0000256" key="11">
    <source>
        <dbReference type="ARBA" id="ARBA00048600"/>
    </source>
</evidence>
<dbReference type="InterPro" id="IPR005479">
    <property type="entry name" value="CPAse_ATP-bd"/>
</dbReference>
<reference evidence="16 17" key="1">
    <citation type="submission" date="2017-09" db="EMBL/GenBank/DDBJ databases">
        <title>Depth-based differentiation of microbial function through sediment-hosted aquifers and enrichment of novel symbionts in the deep terrestrial subsurface.</title>
        <authorList>
            <person name="Probst A.J."/>
            <person name="Ladd B."/>
            <person name="Jarett J.K."/>
            <person name="Geller-Mcgrath D.E."/>
            <person name="Sieber C.M."/>
            <person name="Emerson J.B."/>
            <person name="Anantharaman K."/>
            <person name="Thomas B.C."/>
            <person name="Malmstrom R."/>
            <person name="Stieglmeier M."/>
            <person name="Klingl A."/>
            <person name="Woyke T."/>
            <person name="Ryan C.M."/>
            <person name="Banfield J.F."/>
        </authorList>
    </citation>
    <scope>NUCLEOTIDE SEQUENCE [LARGE SCALE GENOMIC DNA]</scope>
    <source>
        <strain evidence="16">CG11_big_fil_rev_8_21_14_0_20_42_13</strain>
    </source>
</reference>
<dbReference type="InterPro" id="IPR004549">
    <property type="entry name" value="Acetyl_CoA_COase_biotin_COase"/>
</dbReference>
<evidence type="ECO:0000256" key="13">
    <source>
        <dbReference type="RuleBase" id="RU365063"/>
    </source>
</evidence>
<dbReference type="InterPro" id="IPR016185">
    <property type="entry name" value="PreATP-grasp_dom_sf"/>
</dbReference>
<dbReference type="FunFam" id="3.30.1490.20:FF:000018">
    <property type="entry name" value="Biotin carboxylase"/>
    <property type="match status" value="1"/>
</dbReference>
<name>A0A2H0LZZ1_9BACT</name>
<dbReference type="PROSITE" id="PS50979">
    <property type="entry name" value="BC"/>
    <property type="match status" value="1"/>
</dbReference>
<protein>
    <recommendedName>
        <fullName evidence="4 13">Biotin carboxylase</fullName>
        <ecNumber evidence="4 13">6.3.4.14</ecNumber>
    </recommendedName>
    <alternativeName>
        <fullName evidence="13">Acetyl-coenzyme A carboxylase biotin carboxylase subunit A</fullName>
    </alternativeName>
</protein>
<comment type="function">
    <text evidence="1 13">This protein is a component of the acetyl coenzyme A carboxylase complex; first, biotin carboxylase catalyzes the carboxylation of the carrier protein and then the transcarboxylase transfers the carboxyl group to form malonyl-CoA.</text>
</comment>
<dbReference type="GO" id="GO:0046872">
    <property type="term" value="F:metal ion binding"/>
    <property type="evidence" value="ECO:0007669"/>
    <property type="project" value="UniProtKB-KW"/>
</dbReference>
<dbReference type="GO" id="GO:2001295">
    <property type="term" value="P:malonyl-CoA biosynthetic process"/>
    <property type="evidence" value="ECO:0007669"/>
    <property type="project" value="UniProtKB-UniPathway"/>
</dbReference>
<evidence type="ECO:0000256" key="4">
    <source>
        <dbReference type="ARBA" id="ARBA00013263"/>
    </source>
</evidence>
<evidence type="ECO:0000256" key="9">
    <source>
        <dbReference type="ARBA" id="ARBA00022842"/>
    </source>
</evidence>
<dbReference type="GO" id="GO:0006633">
    <property type="term" value="P:fatty acid biosynthetic process"/>
    <property type="evidence" value="ECO:0007669"/>
    <property type="project" value="UniProtKB-KW"/>
</dbReference>
<dbReference type="PANTHER" id="PTHR48095">
    <property type="entry name" value="PYRUVATE CARBOXYLASE SUBUNIT A"/>
    <property type="match status" value="1"/>
</dbReference>
<keyword evidence="13" id="KW-0443">Lipid metabolism</keyword>
<dbReference type="PROSITE" id="PS00866">
    <property type="entry name" value="CPSASE_1"/>
    <property type="match status" value="1"/>
</dbReference>
<comment type="caution">
    <text evidence="16">The sequence shown here is derived from an EMBL/GenBank/DDBJ whole genome shotgun (WGS) entry which is preliminary data.</text>
</comment>
<keyword evidence="6" id="KW-0479">Metal-binding</keyword>
<evidence type="ECO:0000256" key="2">
    <source>
        <dbReference type="ARBA" id="ARBA00004956"/>
    </source>
</evidence>
<dbReference type="EMBL" id="PCWA01000007">
    <property type="protein sequence ID" value="PIQ89956.1"/>
    <property type="molecule type" value="Genomic_DNA"/>
</dbReference>
<keyword evidence="10 13" id="KW-0092">Biotin</keyword>
<dbReference type="AlphaFoldDB" id="A0A2H0LZZ1"/>
<dbReference type="Pfam" id="PF00289">
    <property type="entry name" value="Biotin_carb_N"/>
    <property type="match status" value="1"/>
</dbReference>
<keyword evidence="7 12" id="KW-0547">Nucleotide-binding</keyword>
<keyword evidence="13" id="KW-0276">Fatty acid metabolism</keyword>
<dbReference type="InterPro" id="IPR005481">
    <property type="entry name" value="BC-like_N"/>
</dbReference>
<evidence type="ECO:0000256" key="10">
    <source>
        <dbReference type="ARBA" id="ARBA00023267"/>
    </source>
</evidence>
<evidence type="ECO:0000256" key="5">
    <source>
        <dbReference type="ARBA" id="ARBA00022598"/>
    </source>
</evidence>
<evidence type="ECO:0000313" key="16">
    <source>
        <dbReference type="EMBL" id="PIQ89956.1"/>
    </source>
</evidence>
<keyword evidence="5 13" id="KW-0436">Ligase</keyword>
<keyword evidence="13" id="KW-0275">Fatty acid biosynthesis</keyword>
<dbReference type="NCBIfam" id="TIGR00514">
    <property type="entry name" value="accC"/>
    <property type="match status" value="1"/>
</dbReference>
<evidence type="ECO:0000313" key="17">
    <source>
        <dbReference type="Proteomes" id="UP000229641"/>
    </source>
</evidence>
<feature type="domain" description="Biotin carboxylation" evidence="15">
    <location>
        <begin position="1"/>
        <end position="446"/>
    </location>
</feature>
<proteinExistence type="predicted"/>
<dbReference type="UniPathway" id="UPA00655">
    <property type="reaction ID" value="UER00711"/>
</dbReference>
<dbReference type="PANTHER" id="PTHR48095:SF2">
    <property type="entry name" value="BIOTIN CARBOXYLASE, CHLOROPLASTIC"/>
    <property type="match status" value="1"/>
</dbReference>
<comment type="subunit">
    <text evidence="3 13">Acetyl-CoA carboxylase is a heterohexamer of biotin carboxyl carrier protein, biotin carboxylase and the two subunits of carboxyl transferase in a 2:2 complex.</text>
</comment>
<feature type="domain" description="ATP-grasp" evidence="14">
    <location>
        <begin position="120"/>
        <end position="317"/>
    </location>
</feature>
<dbReference type="SUPFAM" id="SSF51246">
    <property type="entry name" value="Rudiment single hybrid motif"/>
    <property type="match status" value="1"/>
</dbReference>
<evidence type="ECO:0000259" key="15">
    <source>
        <dbReference type="PROSITE" id="PS50979"/>
    </source>
</evidence>
<keyword evidence="13" id="KW-0444">Lipid biosynthesis</keyword>
<keyword evidence="9" id="KW-0460">Magnesium</keyword>
<accession>A0A2H0LZZ1</accession>
<dbReference type="SUPFAM" id="SSF56059">
    <property type="entry name" value="Glutathione synthetase ATP-binding domain-like"/>
    <property type="match status" value="1"/>
</dbReference>
<dbReference type="InterPro" id="IPR011054">
    <property type="entry name" value="Rudment_hybrid_motif"/>
</dbReference>
<dbReference type="SMART" id="SM00878">
    <property type="entry name" value="Biotin_carb_C"/>
    <property type="match status" value="1"/>
</dbReference>
<dbReference type="SUPFAM" id="SSF52440">
    <property type="entry name" value="PreATP-grasp domain"/>
    <property type="match status" value="1"/>
</dbReference>
<dbReference type="NCBIfam" id="NF006367">
    <property type="entry name" value="PRK08591.1"/>
    <property type="match status" value="1"/>
</dbReference>
<dbReference type="InterPro" id="IPR051602">
    <property type="entry name" value="ACC_Biotin_Carboxylase"/>
</dbReference>
<dbReference type="Proteomes" id="UP000229641">
    <property type="component" value="Unassembled WGS sequence"/>
</dbReference>
<evidence type="ECO:0000256" key="3">
    <source>
        <dbReference type="ARBA" id="ARBA00011750"/>
    </source>
</evidence>
<keyword evidence="8 12" id="KW-0067">ATP-binding</keyword>
<dbReference type="GO" id="GO:0004075">
    <property type="term" value="F:biotin carboxylase activity"/>
    <property type="evidence" value="ECO:0007669"/>
    <property type="project" value="UniProtKB-EC"/>
</dbReference>